<protein>
    <submittedName>
        <fullName evidence="7">GAF and ANTAR domain-containing protein</fullName>
    </submittedName>
</protein>
<evidence type="ECO:0000256" key="1">
    <source>
        <dbReference type="ARBA" id="ARBA00022679"/>
    </source>
</evidence>
<gene>
    <name evidence="7" type="ORF">ACFPK1_29240</name>
</gene>
<dbReference type="SUPFAM" id="SSF52172">
    <property type="entry name" value="CheY-like"/>
    <property type="match status" value="1"/>
</dbReference>
<evidence type="ECO:0000256" key="3">
    <source>
        <dbReference type="ARBA" id="ARBA00023015"/>
    </source>
</evidence>
<proteinExistence type="predicted"/>
<dbReference type="InterPro" id="IPR011006">
    <property type="entry name" value="CheY-like_superfamily"/>
</dbReference>
<feature type="region of interest" description="Disordered" evidence="5">
    <location>
        <begin position="61"/>
        <end position="85"/>
    </location>
</feature>
<evidence type="ECO:0000313" key="8">
    <source>
        <dbReference type="Proteomes" id="UP001596175"/>
    </source>
</evidence>
<keyword evidence="8" id="KW-1185">Reference proteome</keyword>
<dbReference type="Gene3D" id="3.30.450.40">
    <property type="match status" value="1"/>
</dbReference>
<keyword evidence="2" id="KW-0418">Kinase</keyword>
<evidence type="ECO:0000259" key="6">
    <source>
        <dbReference type="PROSITE" id="PS50921"/>
    </source>
</evidence>
<evidence type="ECO:0000313" key="7">
    <source>
        <dbReference type="EMBL" id="MFC5142344.1"/>
    </source>
</evidence>
<dbReference type="EMBL" id="JBHSKG010000023">
    <property type="protein sequence ID" value="MFC5142344.1"/>
    <property type="molecule type" value="Genomic_DNA"/>
</dbReference>
<dbReference type="Pfam" id="PF03861">
    <property type="entry name" value="ANTAR"/>
    <property type="match status" value="1"/>
</dbReference>
<keyword evidence="1" id="KW-0808">Transferase</keyword>
<reference evidence="8" key="1">
    <citation type="journal article" date="2019" name="Int. J. Syst. Evol. Microbiol.">
        <title>The Global Catalogue of Microorganisms (GCM) 10K type strain sequencing project: providing services to taxonomists for standard genome sequencing and annotation.</title>
        <authorList>
            <consortium name="The Broad Institute Genomics Platform"/>
            <consortium name="The Broad Institute Genome Sequencing Center for Infectious Disease"/>
            <person name="Wu L."/>
            <person name="Ma J."/>
        </authorList>
    </citation>
    <scope>NUCLEOTIDE SEQUENCE [LARGE SCALE GENOMIC DNA]</scope>
    <source>
        <strain evidence="8">XZYJ18</strain>
    </source>
</reference>
<feature type="compositionally biased region" description="Basic and acidic residues" evidence="5">
    <location>
        <begin position="68"/>
        <end position="78"/>
    </location>
</feature>
<dbReference type="InterPro" id="IPR003018">
    <property type="entry name" value="GAF"/>
</dbReference>
<feature type="domain" description="ANTAR" evidence="6">
    <location>
        <begin position="240"/>
        <end position="301"/>
    </location>
</feature>
<evidence type="ECO:0000256" key="5">
    <source>
        <dbReference type="SAM" id="MobiDB-lite"/>
    </source>
</evidence>
<evidence type="ECO:0000256" key="2">
    <source>
        <dbReference type="ARBA" id="ARBA00022777"/>
    </source>
</evidence>
<dbReference type="SMART" id="SM01012">
    <property type="entry name" value="ANTAR"/>
    <property type="match status" value="1"/>
</dbReference>
<keyword evidence="3" id="KW-0805">Transcription regulation</keyword>
<sequence>MVELLRQLDVHLDSLDTDLLTGDSPVAEENRAIRGAQANLARRRAVEVRAALARTREHARHLASRMRALRESRPDHPSPADGGGAELARALDTAARRMAGYRGLDQAVELIVRGALDAVPQAGHVGVTLTERDGRITSREPSDDVVRDLDRLQDELGEGPCVDAIRRGTRTLVPDMADADDVWPRFAPAAVERGVRPMVSFPLFQSAMAGALTFCSDTAGSFDDHALDVAALFASQAALVLQGAGRIDQLNVGLQNRDLIGQAKGILVERFGTDSEQAFAMLVESSQQTNIKLNEVARWVVRDAIERRDGSP</sequence>
<dbReference type="Gene3D" id="1.10.10.10">
    <property type="entry name" value="Winged helix-like DNA-binding domain superfamily/Winged helix DNA-binding domain"/>
    <property type="match status" value="1"/>
</dbReference>
<name>A0ABV9ZPC5_9PSEU</name>
<evidence type="ECO:0000256" key="4">
    <source>
        <dbReference type="ARBA" id="ARBA00023163"/>
    </source>
</evidence>
<dbReference type="RefSeq" id="WP_378024467.1">
    <property type="nucleotide sequence ID" value="NZ_JBHSKG010000023.1"/>
</dbReference>
<dbReference type="SUPFAM" id="SSF55781">
    <property type="entry name" value="GAF domain-like"/>
    <property type="match status" value="1"/>
</dbReference>
<dbReference type="InterPro" id="IPR005561">
    <property type="entry name" value="ANTAR"/>
</dbReference>
<dbReference type="Pfam" id="PF13185">
    <property type="entry name" value="GAF_2"/>
    <property type="match status" value="1"/>
</dbReference>
<organism evidence="7 8">
    <name type="scientific">Actinomycetospora rhizophila</name>
    <dbReference type="NCBI Taxonomy" id="1416876"/>
    <lineage>
        <taxon>Bacteria</taxon>
        <taxon>Bacillati</taxon>
        <taxon>Actinomycetota</taxon>
        <taxon>Actinomycetes</taxon>
        <taxon>Pseudonocardiales</taxon>
        <taxon>Pseudonocardiaceae</taxon>
        <taxon>Actinomycetospora</taxon>
    </lineage>
</organism>
<keyword evidence="4" id="KW-0804">Transcription</keyword>
<dbReference type="InterPro" id="IPR036388">
    <property type="entry name" value="WH-like_DNA-bd_sf"/>
</dbReference>
<dbReference type="Proteomes" id="UP001596175">
    <property type="component" value="Unassembled WGS sequence"/>
</dbReference>
<dbReference type="PROSITE" id="PS50921">
    <property type="entry name" value="ANTAR"/>
    <property type="match status" value="1"/>
</dbReference>
<accession>A0ABV9ZPC5</accession>
<dbReference type="InterPro" id="IPR029016">
    <property type="entry name" value="GAF-like_dom_sf"/>
</dbReference>
<comment type="caution">
    <text evidence="7">The sequence shown here is derived from an EMBL/GenBank/DDBJ whole genome shotgun (WGS) entry which is preliminary data.</text>
</comment>